<evidence type="ECO:0000256" key="2">
    <source>
        <dbReference type="SAM" id="Phobius"/>
    </source>
</evidence>
<evidence type="ECO:0000256" key="1">
    <source>
        <dbReference type="SAM" id="MobiDB-lite"/>
    </source>
</evidence>
<keyword evidence="4" id="KW-1185">Reference proteome</keyword>
<reference evidence="3 4" key="1">
    <citation type="submission" date="2020-08" db="EMBL/GenBank/DDBJ databases">
        <title>Genome public.</title>
        <authorList>
            <person name="Liu C."/>
            <person name="Sun Q."/>
        </authorList>
    </citation>
    <scope>NUCLEOTIDE SEQUENCE [LARGE SCALE GENOMIC DNA]</scope>
    <source>
        <strain evidence="3 4">BX2</strain>
    </source>
</reference>
<dbReference type="Proteomes" id="UP000644010">
    <property type="component" value="Unassembled WGS sequence"/>
</dbReference>
<feature type="region of interest" description="Disordered" evidence="1">
    <location>
        <begin position="103"/>
        <end position="127"/>
    </location>
</feature>
<comment type="caution">
    <text evidence="3">The sequence shown here is derived from an EMBL/GenBank/DDBJ whole genome shotgun (WGS) entry which is preliminary data.</text>
</comment>
<feature type="transmembrane region" description="Helical" evidence="2">
    <location>
        <begin position="129"/>
        <end position="148"/>
    </location>
</feature>
<keyword evidence="2" id="KW-0472">Membrane</keyword>
<gene>
    <name evidence="3" type="ORF">H8S77_21455</name>
</gene>
<keyword evidence="2" id="KW-1133">Transmembrane helix</keyword>
<proteinExistence type="predicted"/>
<evidence type="ECO:0000313" key="4">
    <source>
        <dbReference type="Proteomes" id="UP000644010"/>
    </source>
</evidence>
<accession>A0ABR7E6Q0</accession>
<feature type="compositionally biased region" description="Basic and acidic residues" evidence="1">
    <location>
        <begin position="107"/>
        <end position="124"/>
    </location>
</feature>
<dbReference type="RefSeq" id="WP_186961117.1">
    <property type="nucleotide sequence ID" value="NZ_JACOOI010000031.1"/>
</dbReference>
<sequence length="176" mass="19759">MKQDFINAVENKNLAKVRISLSNELLLDPRGNTFGEMLSFAMSHISNLFEENKEANYSVPPQEAWNQEFLFEVKSDLDSNFSKEKLAFYEAVIKVVGQSKAQEIDETETKERERSEREKYSDKKQRTRINTTNGTITAGGTLLTIVGICTGKTLLTVLGGVVLIVGGVMLYNDSRK</sequence>
<protein>
    <submittedName>
        <fullName evidence="3">Uncharacterized protein</fullName>
    </submittedName>
</protein>
<keyword evidence="2" id="KW-0812">Transmembrane</keyword>
<feature type="transmembrane region" description="Helical" evidence="2">
    <location>
        <begin position="154"/>
        <end position="171"/>
    </location>
</feature>
<evidence type="ECO:0000313" key="3">
    <source>
        <dbReference type="EMBL" id="MBC5645455.1"/>
    </source>
</evidence>
<dbReference type="EMBL" id="JACOOI010000031">
    <property type="protein sequence ID" value="MBC5645455.1"/>
    <property type="molecule type" value="Genomic_DNA"/>
</dbReference>
<name>A0ABR7E6Q0_9BACT</name>
<organism evidence="3 4">
    <name type="scientific">Parabacteroides segnis</name>
    <dbReference type="NCBI Taxonomy" id="2763058"/>
    <lineage>
        <taxon>Bacteria</taxon>
        <taxon>Pseudomonadati</taxon>
        <taxon>Bacteroidota</taxon>
        <taxon>Bacteroidia</taxon>
        <taxon>Bacteroidales</taxon>
        <taxon>Tannerellaceae</taxon>
        <taxon>Parabacteroides</taxon>
    </lineage>
</organism>